<evidence type="ECO:0000313" key="2">
    <source>
        <dbReference type="EMBL" id="TGE04659.1"/>
    </source>
</evidence>
<accession>A0A4Z0P3B8</accession>
<protein>
    <submittedName>
        <fullName evidence="2">Uncharacterized protein</fullName>
    </submittedName>
</protein>
<dbReference type="RefSeq" id="WP_135436102.1">
    <property type="nucleotide sequence ID" value="NZ_SRLA01000005.1"/>
</dbReference>
<sequence length="232" mass="26920">MEQEATTVDKQYKTDFNLGYVLAQTPETNEVLKKMIEQSGPERSQALKAGRREFMQEAIADKQVTDDKRPAHWSDGRRQEAEPNDDLFEVRLPDASAQQKTDEFRQETRELADPSEEQDARRIARQLEAEENERNPKEGFTPSDRVGQGPALSEAQKKEVEDHETSLRAKNIQREGREASKQLSLEQEQEQKPRSIFDRSPSKQDEPDRQSNLERIRQALDKGDRERDQEQE</sequence>
<feature type="compositionally biased region" description="Basic and acidic residues" evidence="1">
    <location>
        <begin position="189"/>
        <end position="232"/>
    </location>
</feature>
<feature type="region of interest" description="Disordered" evidence="1">
    <location>
        <begin position="57"/>
        <end position="232"/>
    </location>
</feature>
<evidence type="ECO:0000256" key="1">
    <source>
        <dbReference type="SAM" id="MobiDB-lite"/>
    </source>
</evidence>
<evidence type="ECO:0000313" key="3">
    <source>
        <dbReference type="Proteomes" id="UP000298337"/>
    </source>
</evidence>
<feature type="compositionally biased region" description="Basic and acidic residues" evidence="1">
    <location>
        <begin position="155"/>
        <end position="180"/>
    </location>
</feature>
<organism evidence="2 3">
    <name type="scientific">Hymenobacter fodinae</name>
    <dbReference type="NCBI Taxonomy" id="2510796"/>
    <lineage>
        <taxon>Bacteria</taxon>
        <taxon>Pseudomonadati</taxon>
        <taxon>Bacteroidota</taxon>
        <taxon>Cytophagia</taxon>
        <taxon>Cytophagales</taxon>
        <taxon>Hymenobacteraceae</taxon>
        <taxon>Hymenobacter</taxon>
    </lineage>
</organism>
<dbReference type="Proteomes" id="UP000298337">
    <property type="component" value="Unassembled WGS sequence"/>
</dbReference>
<dbReference type="OrthoDB" id="1453119at2"/>
<name>A0A4Z0P3B8_9BACT</name>
<gene>
    <name evidence="2" type="ORF">EU556_20960</name>
</gene>
<dbReference type="AlphaFoldDB" id="A0A4Z0P3B8"/>
<dbReference type="EMBL" id="SRLA01000005">
    <property type="protein sequence ID" value="TGE04659.1"/>
    <property type="molecule type" value="Genomic_DNA"/>
</dbReference>
<reference evidence="2 3" key="1">
    <citation type="submission" date="2019-04" db="EMBL/GenBank/DDBJ databases">
        <authorList>
            <person name="Feng G."/>
            <person name="Zhang J."/>
            <person name="Zhu H."/>
        </authorList>
    </citation>
    <scope>NUCLEOTIDE SEQUENCE [LARGE SCALE GENOMIC DNA]</scope>
    <source>
        <strain evidence="2 3">92R-1</strain>
    </source>
</reference>
<feature type="compositionally biased region" description="Basic and acidic residues" evidence="1">
    <location>
        <begin position="100"/>
        <end position="137"/>
    </location>
</feature>
<proteinExistence type="predicted"/>
<keyword evidence="3" id="KW-1185">Reference proteome</keyword>
<comment type="caution">
    <text evidence="2">The sequence shown here is derived from an EMBL/GenBank/DDBJ whole genome shotgun (WGS) entry which is preliminary data.</text>
</comment>
<feature type="compositionally biased region" description="Basic and acidic residues" evidence="1">
    <location>
        <begin position="57"/>
        <end position="81"/>
    </location>
</feature>